<dbReference type="Gene3D" id="3.40.630.30">
    <property type="match status" value="1"/>
</dbReference>
<dbReference type="Pfam" id="PF00583">
    <property type="entry name" value="Acetyltransf_1"/>
    <property type="match status" value="1"/>
</dbReference>
<dbReference type="PROSITE" id="PS51186">
    <property type="entry name" value="GNAT"/>
    <property type="match status" value="1"/>
</dbReference>
<accession>A0ABS2NWV0</accession>
<feature type="domain" description="N-acetyltransferase" evidence="1">
    <location>
        <begin position="1"/>
        <end position="145"/>
    </location>
</feature>
<dbReference type="InterPro" id="IPR016181">
    <property type="entry name" value="Acyl_CoA_acyltransferase"/>
</dbReference>
<proteinExistence type="predicted"/>
<dbReference type="PANTHER" id="PTHR43072">
    <property type="entry name" value="N-ACETYLTRANSFERASE"/>
    <property type="match status" value="1"/>
</dbReference>
<dbReference type="EMBL" id="JAFBED010000002">
    <property type="protein sequence ID" value="MBM7619135.1"/>
    <property type="molecule type" value="Genomic_DNA"/>
</dbReference>
<dbReference type="InterPro" id="IPR000182">
    <property type="entry name" value="GNAT_dom"/>
</dbReference>
<reference evidence="2 3" key="1">
    <citation type="submission" date="2021-01" db="EMBL/GenBank/DDBJ databases">
        <title>Genomic Encyclopedia of Type Strains, Phase IV (KMG-IV): sequencing the most valuable type-strain genomes for metagenomic binning, comparative biology and taxonomic classification.</title>
        <authorList>
            <person name="Goeker M."/>
        </authorList>
    </citation>
    <scope>NUCLEOTIDE SEQUENCE [LARGE SCALE GENOMIC DNA]</scope>
    <source>
        <strain evidence="2 3">DSM 25879</strain>
    </source>
</reference>
<evidence type="ECO:0000313" key="2">
    <source>
        <dbReference type="EMBL" id="MBM7619135.1"/>
    </source>
</evidence>
<keyword evidence="3" id="KW-1185">Reference proteome</keyword>
<protein>
    <submittedName>
        <fullName evidence="2">Ribosomal protein S18 acetylase RimI-like enzyme</fullName>
    </submittedName>
</protein>
<dbReference type="SUPFAM" id="SSF55729">
    <property type="entry name" value="Acyl-CoA N-acyltransferases (Nat)"/>
    <property type="match status" value="1"/>
</dbReference>
<evidence type="ECO:0000313" key="3">
    <source>
        <dbReference type="Proteomes" id="UP000737402"/>
    </source>
</evidence>
<dbReference type="Proteomes" id="UP000737402">
    <property type="component" value="Unassembled WGS sequence"/>
</dbReference>
<name>A0ABS2NWV0_9BACI</name>
<sequence>MTIKRVRLDHLKEAAHLFNLYRVYYDQKSDMEGAVNFLRERISNEESVIFLAYEQEQAVGFTQLYPTFSSVQMKRTWVLNDLFVQEEYRGHGYGEQLVRQAIEFADSRDAAGVLLETMPDNVNAQRLYEKIGFKKEENYYYFYKI</sequence>
<organism evidence="2 3">
    <name type="scientific">Sutcliffiella tianshenii</name>
    <dbReference type="NCBI Taxonomy" id="1463404"/>
    <lineage>
        <taxon>Bacteria</taxon>
        <taxon>Bacillati</taxon>
        <taxon>Bacillota</taxon>
        <taxon>Bacilli</taxon>
        <taxon>Bacillales</taxon>
        <taxon>Bacillaceae</taxon>
        <taxon>Sutcliffiella</taxon>
    </lineage>
</organism>
<comment type="caution">
    <text evidence="2">The sequence shown here is derived from an EMBL/GenBank/DDBJ whole genome shotgun (WGS) entry which is preliminary data.</text>
</comment>
<dbReference type="CDD" id="cd04301">
    <property type="entry name" value="NAT_SF"/>
    <property type="match status" value="1"/>
</dbReference>
<evidence type="ECO:0000259" key="1">
    <source>
        <dbReference type="PROSITE" id="PS51186"/>
    </source>
</evidence>
<dbReference type="RefSeq" id="WP_204413963.1">
    <property type="nucleotide sequence ID" value="NZ_JAFBED010000002.1"/>
</dbReference>
<gene>
    <name evidence="2" type="ORF">JOC95_000984</name>
</gene>
<dbReference type="PANTHER" id="PTHR43072:SF60">
    <property type="entry name" value="L-2,4-DIAMINOBUTYRIC ACID ACETYLTRANSFERASE"/>
    <property type="match status" value="1"/>
</dbReference>